<dbReference type="PANTHER" id="PTHR15832">
    <property type="entry name" value="SHC (SRC HOMOLOGY DOMAIN C-TERMINAL) ADAPTOR HOMOLOG"/>
    <property type="match status" value="1"/>
</dbReference>
<gene>
    <name evidence="3" type="ORF">BpHYR1_028287</name>
</gene>
<dbReference type="Gene3D" id="3.30.505.10">
    <property type="entry name" value="SH2 domain"/>
    <property type="match status" value="1"/>
</dbReference>
<dbReference type="Proteomes" id="UP000276133">
    <property type="component" value="Unassembled WGS sequence"/>
</dbReference>
<dbReference type="EMBL" id="REGN01003915">
    <property type="protein sequence ID" value="RNA20139.1"/>
    <property type="molecule type" value="Genomic_DNA"/>
</dbReference>
<accession>A0A3M7R9J2</accession>
<dbReference type="PANTHER" id="PTHR15832:SF2">
    <property type="entry name" value="SH2 DOMAIN-CONTAINING PROTEIN"/>
    <property type="match status" value="1"/>
</dbReference>
<dbReference type="SMART" id="SM00252">
    <property type="entry name" value="SH2"/>
    <property type="match status" value="1"/>
</dbReference>
<dbReference type="AlphaFoldDB" id="A0A3M7R9J2"/>
<dbReference type="Pfam" id="PF00017">
    <property type="entry name" value="SH2"/>
    <property type="match status" value="1"/>
</dbReference>
<dbReference type="PRINTS" id="PR00401">
    <property type="entry name" value="SH2DOMAIN"/>
</dbReference>
<dbReference type="OrthoDB" id="6108017at2759"/>
<comment type="caution">
    <text evidence="3">The sequence shown here is derived from an EMBL/GenBank/DDBJ whole genome shotgun (WGS) entry which is preliminary data.</text>
</comment>
<reference evidence="3 4" key="1">
    <citation type="journal article" date="2018" name="Sci. Rep.">
        <title>Genomic signatures of local adaptation to the degree of environmental predictability in rotifers.</title>
        <authorList>
            <person name="Franch-Gras L."/>
            <person name="Hahn C."/>
            <person name="Garcia-Roger E.M."/>
            <person name="Carmona M.J."/>
            <person name="Serra M."/>
            <person name="Gomez A."/>
        </authorList>
    </citation>
    <scope>NUCLEOTIDE SEQUENCE [LARGE SCALE GENOMIC DNA]</scope>
    <source>
        <strain evidence="3">HYR1</strain>
    </source>
</reference>
<keyword evidence="4" id="KW-1185">Reference proteome</keyword>
<keyword evidence="1" id="KW-0727">SH2 domain</keyword>
<dbReference type="SUPFAM" id="SSF55550">
    <property type="entry name" value="SH2 domain"/>
    <property type="match status" value="1"/>
</dbReference>
<dbReference type="PROSITE" id="PS50001">
    <property type="entry name" value="SH2"/>
    <property type="match status" value="1"/>
</dbReference>
<dbReference type="CDD" id="cd00173">
    <property type="entry name" value="SH2"/>
    <property type="match status" value="1"/>
</dbReference>
<evidence type="ECO:0000313" key="3">
    <source>
        <dbReference type="EMBL" id="RNA20139.1"/>
    </source>
</evidence>
<organism evidence="3 4">
    <name type="scientific">Brachionus plicatilis</name>
    <name type="common">Marine rotifer</name>
    <name type="synonym">Brachionus muelleri</name>
    <dbReference type="NCBI Taxonomy" id="10195"/>
    <lineage>
        <taxon>Eukaryota</taxon>
        <taxon>Metazoa</taxon>
        <taxon>Spiralia</taxon>
        <taxon>Gnathifera</taxon>
        <taxon>Rotifera</taxon>
        <taxon>Eurotatoria</taxon>
        <taxon>Monogononta</taxon>
        <taxon>Pseudotrocha</taxon>
        <taxon>Ploima</taxon>
        <taxon>Brachionidae</taxon>
        <taxon>Brachionus</taxon>
    </lineage>
</organism>
<feature type="domain" description="SH2" evidence="2">
    <location>
        <begin position="29"/>
        <end position="109"/>
    </location>
</feature>
<dbReference type="InterPro" id="IPR036860">
    <property type="entry name" value="SH2_dom_sf"/>
</dbReference>
<name>A0A3M7R9J2_BRAPC</name>
<dbReference type="InterPro" id="IPR000980">
    <property type="entry name" value="SH2"/>
</dbReference>
<evidence type="ECO:0000256" key="1">
    <source>
        <dbReference type="PROSITE-ProRule" id="PRU00191"/>
    </source>
</evidence>
<evidence type="ECO:0000259" key="2">
    <source>
        <dbReference type="PROSITE" id="PS50001"/>
    </source>
</evidence>
<evidence type="ECO:0000313" key="4">
    <source>
        <dbReference type="Proteomes" id="UP000276133"/>
    </source>
</evidence>
<sequence>MKQSFIQKLKIKFKSDQSQNVQAEKLPVWFVDSMTRDQAEQLLMPKEIGLFVVRRSESMTDCYVLSVKVPKYMNSNQVSHFLIIKSKKGFFIKGSMHKQFQDIKSLVTHCSFMRDLIPICLNLDYYNENKRKFNEFIYYFNSTTSLDSLSSSHSDFSDLNELDIPPSNSTSKSSGCFDDSF</sequence>
<protein>
    <submittedName>
        <fullName evidence="3">Tensin-1-like isoform X4</fullName>
    </submittedName>
</protein>
<proteinExistence type="predicted"/>